<name>A0A7J7JGQ5_BUGNE</name>
<dbReference type="AlphaFoldDB" id="A0A7J7JGQ5"/>
<evidence type="ECO:0000313" key="1">
    <source>
        <dbReference type="EMBL" id="KAF6025509.1"/>
    </source>
</evidence>
<protein>
    <submittedName>
        <fullName evidence="1">Uncharacterized protein</fullName>
    </submittedName>
</protein>
<keyword evidence="2" id="KW-1185">Reference proteome</keyword>
<sequence length="131" mass="15208">MRDIKTNSQQQLNLNCYHMPYTFSLTLLLNKENILYNFFVTVSAEMTFETQITIKCKLDNGSIFNMHLQRFAFSLLLFMEDSSEFILYPEAENCYCGFDRVEPFSRHTASIPVTVSTTRGKVAQLKVKLLL</sequence>
<gene>
    <name evidence="1" type="ORF">EB796_016182</name>
</gene>
<dbReference type="Proteomes" id="UP000593567">
    <property type="component" value="Unassembled WGS sequence"/>
</dbReference>
<accession>A0A7J7JGQ5</accession>
<comment type="caution">
    <text evidence="1">The sequence shown here is derived from an EMBL/GenBank/DDBJ whole genome shotgun (WGS) entry which is preliminary data.</text>
</comment>
<evidence type="ECO:0000313" key="2">
    <source>
        <dbReference type="Proteomes" id="UP000593567"/>
    </source>
</evidence>
<organism evidence="1 2">
    <name type="scientific">Bugula neritina</name>
    <name type="common">Brown bryozoan</name>
    <name type="synonym">Sertularia neritina</name>
    <dbReference type="NCBI Taxonomy" id="10212"/>
    <lineage>
        <taxon>Eukaryota</taxon>
        <taxon>Metazoa</taxon>
        <taxon>Spiralia</taxon>
        <taxon>Lophotrochozoa</taxon>
        <taxon>Bryozoa</taxon>
        <taxon>Gymnolaemata</taxon>
        <taxon>Cheilostomatida</taxon>
        <taxon>Flustrina</taxon>
        <taxon>Buguloidea</taxon>
        <taxon>Bugulidae</taxon>
        <taxon>Bugula</taxon>
    </lineage>
</organism>
<proteinExistence type="predicted"/>
<dbReference type="EMBL" id="VXIV02002452">
    <property type="protein sequence ID" value="KAF6025509.1"/>
    <property type="molecule type" value="Genomic_DNA"/>
</dbReference>
<reference evidence="1" key="1">
    <citation type="submission" date="2020-06" db="EMBL/GenBank/DDBJ databases">
        <title>Draft genome of Bugula neritina, a colonial animal packing powerful symbionts and potential medicines.</title>
        <authorList>
            <person name="Rayko M."/>
        </authorList>
    </citation>
    <scope>NUCLEOTIDE SEQUENCE [LARGE SCALE GENOMIC DNA]</scope>
    <source>
        <strain evidence="1">Kwan_BN1</strain>
    </source>
</reference>